<dbReference type="Pfam" id="PF00067">
    <property type="entry name" value="p450"/>
    <property type="match status" value="1"/>
</dbReference>
<feature type="non-terminal residue" evidence="15">
    <location>
        <position position="253"/>
    </location>
</feature>
<dbReference type="GO" id="GO:0016705">
    <property type="term" value="F:oxidoreductase activity, acting on paired donors, with incorporation or reduction of molecular oxygen"/>
    <property type="evidence" value="ECO:0007669"/>
    <property type="project" value="InterPro"/>
</dbReference>
<sequence>MVSGSMVSSSHLKGSSQIVGSEKGAMLEASIFVNPDIPKWKASRKLIVNVFHFSVLKSYIRIFHSEAAILVNKWRHLADGRTSFNPEEDINLATFDMVMMSTLGINPRAQENPSHEFLVNFDSAFQIGMSRMLNPILHSDLVCRLIGLKARQKAHVQVLIDEAQRTLDRIRKRQKMNREKENAEIKDPSSHLMDPEAKSFAELIMENTDYVKSDDEELISQIITIIGAGQDTTKTENMVVLIMLAIHADVQDK</sequence>
<dbReference type="GeneID" id="103516167"/>
<dbReference type="RefSeq" id="XP_026684441.1">
    <property type="nucleotide sequence ID" value="XM_026828640.1"/>
</dbReference>
<evidence type="ECO:0000256" key="7">
    <source>
        <dbReference type="ARBA" id="ARBA00022824"/>
    </source>
</evidence>
<dbReference type="GO" id="GO:0005789">
    <property type="term" value="C:endoplasmic reticulum membrane"/>
    <property type="evidence" value="ECO:0007669"/>
    <property type="project" value="UniProtKB-SubCell"/>
</dbReference>
<keyword evidence="11" id="KW-0503">Monooxygenase</keyword>
<evidence type="ECO:0000256" key="2">
    <source>
        <dbReference type="ARBA" id="ARBA00004174"/>
    </source>
</evidence>
<dbReference type="InterPro" id="IPR050196">
    <property type="entry name" value="Cytochrome_P450_Monoox"/>
</dbReference>
<comment type="cofactor">
    <cofactor evidence="1">
        <name>heme</name>
        <dbReference type="ChEBI" id="CHEBI:30413"/>
    </cofactor>
</comment>
<keyword evidence="12" id="KW-0472">Membrane</keyword>
<comment type="subcellular location">
    <subcellularLocation>
        <location evidence="3">Endoplasmic reticulum membrane</location>
        <topology evidence="3">Peripheral membrane protein</topology>
    </subcellularLocation>
    <subcellularLocation>
        <location evidence="2">Microsome membrane</location>
        <topology evidence="2">Peripheral membrane protein</topology>
    </subcellularLocation>
</comment>
<dbReference type="GO" id="GO:0005506">
    <property type="term" value="F:iron ion binding"/>
    <property type="evidence" value="ECO:0007669"/>
    <property type="project" value="InterPro"/>
</dbReference>
<keyword evidence="6" id="KW-0479">Metal-binding</keyword>
<evidence type="ECO:0000256" key="1">
    <source>
        <dbReference type="ARBA" id="ARBA00001971"/>
    </source>
</evidence>
<dbReference type="Gene3D" id="1.10.630.10">
    <property type="entry name" value="Cytochrome P450"/>
    <property type="match status" value="1"/>
</dbReference>
<evidence type="ECO:0000256" key="8">
    <source>
        <dbReference type="ARBA" id="ARBA00022848"/>
    </source>
</evidence>
<keyword evidence="5" id="KW-0349">Heme</keyword>
<reference evidence="15" key="1">
    <citation type="submission" date="2025-08" db="UniProtKB">
        <authorList>
            <consortium name="RefSeq"/>
        </authorList>
    </citation>
    <scope>IDENTIFICATION</scope>
</reference>
<dbReference type="PaxDb" id="121845-A0A3Q0J7L0"/>
<keyword evidence="8" id="KW-0492">Microsome</keyword>
<name>A0A3Q0J7L0_DIACI</name>
<dbReference type="AlphaFoldDB" id="A0A3Q0J7L0"/>
<dbReference type="InterPro" id="IPR036396">
    <property type="entry name" value="Cyt_P450_sf"/>
</dbReference>
<keyword evidence="9" id="KW-0560">Oxidoreductase</keyword>
<dbReference type="GO" id="GO:0004497">
    <property type="term" value="F:monooxygenase activity"/>
    <property type="evidence" value="ECO:0007669"/>
    <property type="project" value="UniProtKB-KW"/>
</dbReference>
<organism evidence="14 15">
    <name type="scientific">Diaphorina citri</name>
    <name type="common">Asian citrus psyllid</name>
    <dbReference type="NCBI Taxonomy" id="121845"/>
    <lineage>
        <taxon>Eukaryota</taxon>
        <taxon>Metazoa</taxon>
        <taxon>Ecdysozoa</taxon>
        <taxon>Arthropoda</taxon>
        <taxon>Hexapoda</taxon>
        <taxon>Insecta</taxon>
        <taxon>Pterygota</taxon>
        <taxon>Neoptera</taxon>
        <taxon>Paraneoptera</taxon>
        <taxon>Hemiptera</taxon>
        <taxon>Sternorrhyncha</taxon>
        <taxon>Psylloidea</taxon>
        <taxon>Psyllidae</taxon>
        <taxon>Diaphorininae</taxon>
        <taxon>Diaphorina</taxon>
    </lineage>
</organism>
<evidence type="ECO:0000256" key="9">
    <source>
        <dbReference type="ARBA" id="ARBA00023002"/>
    </source>
</evidence>
<evidence type="ECO:0000256" key="10">
    <source>
        <dbReference type="ARBA" id="ARBA00023004"/>
    </source>
</evidence>
<dbReference type="InterPro" id="IPR001128">
    <property type="entry name" value="Cyt_P450"/>
</dbReference>
<accession>A0A3Q0J7L0</accession>
<evidence type="ECO:0000313" key="14">
    <source>
        <dbReference type="Proteomes" id="UP000079169"/>
    </source>
</evidence>
<evidence type="ECO:0000256" key="13">
    <source>
        <dbReference type="SAM" id="Coils"/>
    </source>
</evidence>
<gene>
    <name evidence="15" type="primary">LOC103516167</name>
</gene>
<dbReference type="Proteomes" id="UP000079169">
    <property type="component" value="Unplaced"/>
</dbReference>
<feature type="coiled-coil region" evidence="13">
    <location>
        <begin position="153"/>
        <end position="180"/>
    </location>
</feature>
<dbReference type="PANTHER" id="PTHR24291:SF189">
    <property type="entry name" value="CYTOCHROME P450 4C3-RELATED"/>
    <property type="match status" value="1"/>
</dbReference>
<proteinExistence type="inferred from homology"/>
<keyword evidence="10" id="KW-0408">Iron</keyword>
<dbReference type="SUPFAM" id="SSF48264">
    <property type="entry name" value="Cytochrome P450"/>
    <property type="match status" value="1"/>
</dbReference>
<evidence type="ECO:0000256" key="11">
    <source>
        <dbReference type="ARBA" id="ARBA00023033"/>
    </source>
</evidence>
<evidence type="ECO:0000256" key="3">
    <source>
        <dbReference type="ARBA" id="ARBA00004406"/>
    </source>
</evidence>
<keyword evidence="13" id="KW-0175">Coiled coil</keyword>
<evidence type="ECO:0000256" key="6">
    <source>
        <dbReference type="ARBA" id="ARBA00022723"/>
    </source>
</evidence>
<dbReference type="KEGG" id="dci:103516167"/>
<protein>
    <submittedName>
        <fullName evidence="15">Cytochrome P450 4d2-like</fullName>
    </submittedName>
</protein>
<comment type="similarity">
    <text evidence="4">Belongs to the cytochrome P450 family.</text>
</comment>
<evidence type="ECO:0000256" key="4">
    <source>
        <dbReference type="ARBA" id="ARBA00010617"/>
    </source>
</evidence>
<dbReference type="PANTHER" id="PTHR24291">
    <property type="entry name" value="CYTOCHROME P450 FAMILY 4"/>
    <property type="match status" value="1"/>
</dbReference>
<evidence type="ECO:0000256" key="5">
    <source>
        <dbReference type="ARBA" id="ARBA00022617"/>
    </source>
</evidence>
<dbReference type="GO" id="GO:0020037">
    <property type="term" value="F:heme binding"/>
    <property type="evidence" value="ECO:0007669"/>
    <property type="project" value="InterPro"/>
</dbReference>
<dbReference type="STRING" id="121845.A0A3Q0J7L0"/>
<evidence type="ECO:0000313" key="15">
    <source>
        <dbReference type="RefSeq" id="XP_026684441.1"/>
    </source>
</evidence>
<keyword evidence="7" id="KW-0256">Endoplasmic reticulum</keyword>
<evidence type="ECO:0000256" key="12">
    <source>
        <dbReference type="ARBA" id="ARBA00023136"/>
    </source>
</evidence>
<keyword evidence="14" id="KW-1185">Reference proteome</keyword>